<dbReference type="InterPro" id="IPR005467">
    <property type="entry name" value="His_kinase_dom"/>
</dbReference>
<dbReference type="AlphaFoldDB" id="A0A1E5L4D4"/>
<dbReference type="OrthoDB" id="9760839at2"/>
<evidence type="ECO:0000256" key="18">
    <source>
        <dbReference type="ARBA" id="ARBA00023004"/>
    </source>
</evidence>
<dbReference type="InterPro" id="IPR029151">
    <property type="entry name" value="Sensor-like_sf"/>
</dbReference>
<evidence type="ECO:0000256" key="17">
    <source>
        <dbReference type="ARBA" id="ARBA00022989"/>
    </source>
</evidence>
<reference evidence="28 29" key="1">
    <citation type="submission" date="2016-09" db="EMBL/GenBank/DDBJ databases">
        <title>Desulfuribacillus arsenicus sp. nov., an obligately anaerobic, dissimilatory arsenic- and antimonate-reducing bacterium isolated from anoxic sediments.</title>
        <authorList>
            <person name="Abin C.A."/>
            <person name="Hollibaugh J.T."/>
        </authorList>
    </citation>
    <scope>NUCLEOTIDE SEQUENCE [LARGE SCALE GENOMIC DNA]</scope>
    <source>
        <strain evidence="28 29">MLFW-2</strain>
    </source>
</reference>
<evidence type="ECO:0000256" key="12">
    <source>
        <dbReference type="ARBA" id="ARBA00022692"/>
    </source>
</evidence>
<evidence type="ECO:0000256" key="1">
    <source>
        <dbReference type="ARBA" id="ARBA00000085"/>
    </source>
</evidence>
<evidence type="ECO:0000256" key="25">
    <source>
        <dbReference type="SAM" id="Phobius"/>
    </source>
</evidence>
<dbReference type="Gene3D" id="3.30.565.10">
    <property type="entry name" value="Histidine kinase-like ATPase, C-terminal domain"/>
    <property type="match status" value="1"/>
</dbReference>
<evidence type="ECO:0000256" key="6">
    <source>
        <dbReference type="ARBA" id="ARBA00017322"/>
    </source>
</evidence>
<keyword evidence="13" id="KW-0479">Metal-binding</keyword>
<dbReference type="Proteomes" id="UP000095255">
    <property type="component" value="Unassembled WGS sequence"/>
</dbReference>
<comment type="catalytic activity">
    <reaction evidence="1">
        <text>ATP + protein L-histidine = ADP + protein N-phospho-L-histidine.</text>
        <dbReference type="EC" id="2.7.13.3"/>
    </reaction>
</comment>
<dbReference type="InterPro" id="IPR003594">
    <property type="entry name" value="HATPase_dom"/>
</dbReference>
<keyword evidence="11" id="KW-0808">Transferase</keyword>
<dbReference type="GO" id="GO:0005886">
    <property type="term" value="C:plasma membrane"/>
    <property type="evidence" value="ECO:0007669"/>
    <property type="project" value="UniProtKB-SubCell"/>
</dbReference>
<feature type="domain" description="Histidine kinase" evidence="26">
    <location>
        <begin position="275"/>
        <end position="470"/>
    </location>
</feature>
<accession>A0A1E5L4D4</accession>
<dbReference type="InterPro" id="IPR050482">
    <property type="entry name" value="Sensor_HK_TwoCompSys"/>
</dbReference>
<comment type="function">
    <text evidence="22">Member of the two-component regulatory system NreB/NreC involved in the control of dissimilatory nitrate/nitrite reduction in response to oxygen. NreB functions as a direct oxygen sensor histidine kinase which is autophosphorylated, in the absence of oxygen, probably at the conserved histidine residue, and transfers its phosphate group probably to a conserved aspartate residue of NreC. NreB/NreC activates the expression of the nitrate (narGHJI) and nitrite (nir) reductase operons, as well as the putative nitrate transporter gene narT.</text>
</comment>
<evidence type="ECO:0000256" key="4">
    <source>
        <dbReference type="ARBA" id="ARBA00004651"/>
    </source>
</evidence>
<evidence type="ECO:0000256" key="15">
    <source>
        <dbReference type="ARBA" id="ARBA00022777"/>
    </source>
</evidence>
<evidence type="ECO:0000256" key="13">
    <source>
        <dbReference type="ARBA" id="ARBA00022723"/>
    </source>
</evidence>
<keyword evidence="24" id="KW-0175">Coiled coil</keyword>
<feature type="coiled-coil region" evidence="24">
    <location>
        <begin position="233"/>
        <end position="267"/>
    </location>
</feature>
<gene>
    <name evidence="28" type="ORF">BHU72_07320</name>
</gene>
<dbReference type="CDD" id="cd06225">
    <property type="entry name" value="HAMP"/>
    <property type="match status" value="1"/>
</dbReference>
<keyword evidence="12 25" id="KW-0812">Transmembrane</keyword>
<dbReference type="GO" id="GO:0005524">
    <property type="term" value="F:ATP binding"/>
    <property type="evidence" value="ECO:0007669"/>
    <property type="project" value="UniProtKB-KW"/>
</dbReference>
<dbReference type="PANTHER" id="PTHR24421">
    <property type="entry name" value="NITRATE/NITRITE SENSOR PROTEIN NARX-RELATED"/>
    <property type="match status" value="1"/>
</dbReference>
<evidence type="ECO:0000313" key="28">
    <source>
        <dbReference type="EMBL" id="OEH84992.1"/>
    </source>
</evidence>
<evidence type="ECO:0000256" key="24">
    <source>
        <dbReference type="SAM" id="Coils"/>
    </source>
</evidence>
<protein>
    <recommendedName>
        <fullName evidence="6">Oxygen sensor histidine kinase NreB</fullName>
        <ecNumber evidence="5">2.7.13.3</ecNumber>
    </recommendedName>
    <alternativeName>
        <fullName evidence="23">Nitrogen regulation protein B</fullName>
    </alternativeName>
</protein>
<keyword evidence="18" id="KW-0408">Iron</keyword>
<dbReference type="EMBL" id="MJAT01000035">
    <property type="protein sequence ID" value="OEH84992.1"/>
    <property type="molecule type" value="Genomic_DNA"/>
</dbReference>
<organism evidence="28 29">
    <name type="scientific">Desulfuribacillus stibiiarsenatis</name>
    <dbReference type="NCBI Taxonomy" id="1390249"/>
    <lineage>
        <taxon>Bacteria</taxon>
        <taxon>Bacillati</taxon>
        <taxon>Bacillota</taxon>
        <taxon>Desulfuribacillia</taxon>
        <taxon>Desulfuribacillales</taxon>
        <taxon>Desulfuribacillaceae</taxon>
        <taxon>Desulfuribacillus</taxon>
    </lineage>
</organism>
<dbReference type="InterPro" id="IPR033463">
    <property type="entry name" value="sCache_3"/>
</dbReference>
<dbReference type="PROSITE" id="PS50109">
    <property type="entry name" value="HIS_KIN"/>
    <property type="match status" value="1"/>
</dbReference>
<dbReference type="InterPro" id="IPR036890">
    <property type="entry name" value="HATPase_C_sf"/>
</dbReference>
<feature type="transmembrane region" description="Helical" evidence="25">
    <location>
        <begin position="168"/>
        <end position="190"/>
    </location>
</feature>
<keyword evidence="14" id="KW-0547">Nucleotide-binding</keyword>
<feature type="transmembrane region" description="Helical" evidence="25">
    <location>
        <begin position="20"/>
        <end position="40"/>
    </location>
</feature>
<keyword evidence="19" id="KW-0902">Two-component regulatory system</keyword>
<dbReference type="Pfam" id="PF02518">
    <property type="entry name" value="HATPase_c"/>
    <property type="match status" value="1"/>
</dbReference>
<dbReference type="GO" id="GO:0051539">
    <property type="term" value="F:4 iron, 4 sulfur cluster binding"/>
    <property type="evidence" value="ECO:0007669"/>
    <property type="project" value="UniProtKB-KW"/>
</dbReference>
<dbReference type="SMART" id="SM00387">
    <property type="entry name" value="HATPase_c"/>
    <property type="match status" value="1"/>
</dbReference>
<comment type="caution">
    <text evidence="28">The sequence shown here is derived from an EMBL/GenBank/DDBJ whole genome shotgun (WGS) entry which is preliminary data.</text>
</comment>
<evidence type="ECO:0000256" key="2">
    <source>
        <dbReference type="ARBA" id="ARBA00001966"/>
    </source>
</evidence>
<proteinExistence type="predicted"/>
<feature type="domain" description="HAMP" evidence="27">
    <location>
        <begin position="192"/>
        <end position="245"/>
    </location>
</feature>
<dbReference type="InterPro" id="IPR003660">
    <property type="entry name" value="HAMP_dom"/>
</dbReference>
<evidence type="ECO:0000256" key="7">
    <source>
        <dbReference type="ARBA" id="ARBA00022475"/>
    </source>
</evidence>
<keyword evidence="8" id="KW-0004">4Fe-4S</keyword>
<evidence type="ECO:0000256" key="8">
    <source>
        <dbReference type="ARBA" id="ARBA00022485"/>
    </source>
</evidence>
<keyword evidence="21 25" id="KW-0472">Membrane</keyword>
<keyword evidence="17 25" id="KW-1133">Transmembrane helix</keyword>
<keyword evidence="9" id="KW-0963">Cytoplasm</keyword>
<dbReference type="STRING" id="1390249.BHU72_07320"/>
<comment type="cofactor">
    <cofactor evidence="2">
        <name>[4Fe-4S] cluster</name>
        <dbReference type="ChEBI" id="CHEBI:49883"/>
    </cofactor>
</comment>
<sequence length="481" mass="54472">MNNKLVPIKKFLNESLNLSGKLFGIYLILAVLLSLWISYYTESLLKVHLQNQLEEQGHAIAKNIADISVNYVLTENVHGLKRLLLEQKAANSNIEYILVFDWNLDLFAHSLPVNPSSKLLEVDNESLQVIKTDRGNVWEFATPITEYYVGTVRVGISETKQLGIVKTILSNILVSLMIFFFISAIVVTSLHRILTKPITELVKVTQNLSKGNFQYRVPHHDKNDEMGVLISSFNQMIDDLEKYKKETDNLEKKRRLLLEKIINLQEDERKIIAMELHDETGQSLTGVKLNLKSLEQSVEDPIIKEQVAKLHTQVSQSLSNIHDLIVDIGPRYLEGENIGKILERYVNDYQQRYKVQVSLELKGIVEIELVNQAKASVFRIMQEAMTNTAKYAKATELFISLQVIKTHLLLIIEDNGVGFEAEKEFSKMSSSKNMGLFSMKERAALLGGTFLVESVIGEGTTVYVRIPLTEVIINDTHTASG</sequence>
<dbReference type="Gene3D" id="6.10.340.10">
    <property type="match status" value="1"/>
</dbReference>
<dbReference type="SMART" id="SM00304">
    <property type="entry name" value="HAMP"/>
    <property type="match status" value="1"/>
</dbReference>
<keyword evidence="15" id="KW-0418">Kinase</keyword>
<evidence type="ECO:0000256" key="10">
    <source>
        <dbReference type="ARBA" id="ARBA00022553"/>
    </source>
</evidence>
<evidence type="ECO:0000256" key="14">
    <source>
        <dbReference type="ARBA" id="ARBA00022741"/>
    </source>
</evidence>
<keyword evidence="20" id="KW-0411">Iron-sulfur</keyword>
<evidence type="ECO:0000256" key="21">
    <source>
        <dbReference type="ARBA" id="ARBA00023136"/>
    </source>
</evidence>
<dbReference type="GO" id="GO:0005737">
    <property type="term" value="C:cytoplasm"/>
    <property type="evidence" value="ECO:0007669"/>
    <property type="project" value="UniProtKB-SubCell"/>
</dbReference>
<dbReference type="PRINTS" id="PR00344">
    <property type="entry name" value="BCTRLSENSOR"/>
</dbReference>
<dbReference type="InterPro" id="IPR004358">
    <property type="entry name" value="Sig_transdc_His_kin-like_C"/>
</dbReference>
<dbReference type="SUPFAM" id="SSF103190">
    <property type="entry name" value="Sensory domain-like"/>
    <property type="match status" value="1"/>
</dbReference>
<dbReference type="GO" id="GO:0000155">
    <property type="term" value="F:phosphorelay sensor kinase activity"/>
    <property type="evidence" value="ECO:0007669"/>
    <property type="project" value="InterPro"/>
</dbReference>
<dbReference type="Gene3D" id="1.20.5.1930">
    <property type="match status" value="1"/>
</dbReference>
<name>A0A1E5L4D4_9FIRM</name>
<dbReference type="Pfam" id="PF00672">
    <property type="entry name" value="HAMP"/>
    <property type="match status" value="1"/>
</dbReference>
<dbReference type="SUPFAM" id="SSF55874">
    <property type="entry name" value="ATPase domain of HSP90 chaperone/DNA topoisomerase II/histidine kinase"/>
    <property type="match status" value="1"/>
</dbReference>
<evidence type="ECO:0000313" key="29">
    <source>
        <dbReference type="Proteomes" id="UP000095255"/>
    </source>
</evidence>
<evidence type="ECO:0000256" key="9">
    <source>
        <dbReference type="ARBA" id="ARBA00022490"/>
    </source>
</evidence>
<evidence type="ECO:0000256" key="5">
    <source>
        <dbReference type="ARBA" id="ARBA00012438"/>
    </source>
</evidence>
<evidence type="ECO:0000256" key="23">
    <source>
        <dbReference type="ARBA" id="ARBA00030800"/>
    </source>
</evidence>
<evidence type="ECO:0000259" key="27">
    <source>
        <dbReference type="PROSITE" id="PS50885"/>
    </source>
</evidence>
<dbReference type="Pfam" id="PF07730">
    <property type="entry name" value="HisKA_3"/>
    <property type="match status" value="1"/>
</dbReference>
<evidence type="ECO:0000259" key="26">
    <source>
        <dbReference type="PROSITE" id="PS50109"/>
    </source>
</evidence>
<evidence type="ECO:0000256" key="19">
    <source>
        <dbReference type="ARBA" id="ARBA00023012"/>
    </source>
</evidence>
<dbReference type="CDD" id="cd16917">
    <property type="entry name" value="HATPase_UhpB-NarQ-NarX-like"/>
    <property type="match status" value="1"/>
</dbReference>
<evidence type="ECO:0000256" key="22">
    <source>
        <dbReference type="ARBA" id="ARBA00024827"/>
    </source>
</evidence>
<dbReference type="Pfam" id="PF17203">
    <property type="entry name" value="sCache_3_2"/>
    <property type="match status" value="1"/>
</dbReference>
<dbReference type="GO" id="GO:0046872">
    <property type="term" value="F:metal ion binding"/>
    <property type="evidence" value="ECO:0007669"/>
    <property type="project" value="UniProtKB-KW"/>
</dbReference>
<keyword evidence="16" id="KW-0067">ATP-binding</keyword>
<evidence type="ECO:0000256" key="11">
    <source>
        <dbReference type="ARBA" id="ARBA00022679"/>
    </source>
</evidence>
<dbReference type="EC" id="2.7.13.3" evidence="5"/>
<dbReference type="GO" id="GO:0046983">
    <property type="term" value="F:protein dimerization activity"/>
    <property type="evidence" value="ECO:0007669"/>
    <property type="project" value="InterPro"/>
</dbReference>
<dbReference type="InterPro" id="IPR011712">
    <property type="entry name" value="Sig_transdc_His_kin_sub3_dim/P"/>
</dbReference>
<comment type="subcellular location">
    <subcellularLocation>
        <location evidence="4">Cell membrane</location>
        <topology evidence="4">Multi-pass membrane protein</topology>
    </subcellularLocation>
    <subcellularLocation>
        <location evidence="3">Cytoplasm</location>
    </subcellularLocation>
</comment>
<evidence type="ECO:0000256" key="16">
    <source>
        <dbReference type="ARBA" id="ARBA00022840"/>
    </source>
</evidence>
<keyword evidence="29" id="KW-1185">Reference proteome</keyword>
<dbReference type="RefSeq" id="WP_069702727.1">
    <property type="nucleotide sequence ID" value="NZ_MJAT01000035.1"/>
</dbReference>
<evidence type="ECO:0000256" key="20">
    <source>
        <dbReference type="ARBA" id="ARBA00023014"/>
    </source>
</evidence>
<keyword evidence="10" id="KW-0597">Phosphoprotein</keyword>
<dbReference type="SUPFAM" id="SSF158472">
    <property type="entry name" value="HAMP domain-like"/>
    <property type="match status" value="1"/>
</dbReference>
<keyword evidence="7" id="KW-1003">Cell membrane</keyword>
<evidence type="ECO:0000256" key="3">
    <source>
        <dbReference type="ARBA" id="ARBA00004496"/>
    </source>
</evidence>
<dbReference type="PANTHER" id="PTHR24421:SF10">
    <property type="entry name" value="NITRATE_NITRITE SENSOR PROTEIN NARQ"/>
    <property type="match status" value="1"/>
</dbReference>
<dbReference type="PROSITE" id="PS50885">
    <property type="entry name" value="HAMP"/>
    <property type="match status" value="1"/>
</dbReference>